<reference evidence="2 3" key="1">
    <citation type="submission" date="2016-10" db="EMBL/GenBank/DDBJ databases">
        <authorList>
            <person name="de Groot N.N."/>
        </authorList>
    </citation>
    <scope>NUCLEOTIDE SEQUENCE [LARGE SCALE GENOMIC DNA]</scope>
    <source>
        <strain evidence="2 3">SP2</strain>
    </source>
</reference>
<dbReference type="GeneID" id="14209467"/>
<protein>
    <submittedName>
        <fullName evidence="2">Uncharacterized protein</fullName>
    </submittedName>
</protein>
<evidence type="ECO:0000313" key="3">
    <source>
        <dbReference type="Proteomes" id="UP000182829"/>
    </source>
</evidence>
<dbReference type="OrthoDB" id="168905at2157"/>
<feature type="compositionally biased region" description="Basic and acidic residues" evidence="1">
    <location>
        <begin position="69"/>
        <end position="78"/>
    </location>
</feature>
<organism evidence="2 3">
    <name type="scientific">Natronobacterium gregoryi</name>
    <dbReference type="NCBI Taxonomy" id="44930"/>
    <lineage>
        <taxon>Archaea</taxon>
        <taxon>Methanobacteriati</taxon>
        <taxon>Methanobacteriota</taxon>
        <taxon>Stenosarchaea group</taxon>
        <taxon>Halobacteria</taxon>
        <taxon>Halobacteriales</taxon>
        <taxon>Natrialbaceae</taxon>
        <taxon>Natronobacterium</taxon>
    </lineage>
</organism>
<sequence>MAPTGFCTLEDVRRALRKSNLPGDISQDEQLAVDAIAAETEPLERRFNWYWYEPDGIEEADAIEIPTEPKTRDDEHDIPTSGGLVHGASERRRKRTRKNSDALLESGPNYDRRRKHDRRPKREIRLAFGELHDKSAPAYTRIRLNRRSVQAVNELYVVNGDGEFEDWTEQYDGGVGKLNRGDEYWVRVNNQGVSELYLDVHAMDDDIASLSNAVYVDFDHGRDEIPRNVRRAVALRAGATFAEEATIEIPSNATVYNVETKAEDMRSEANRLLEEYDESLG</sequence>
<accession>A0A1I3MGV6</accession>
<dbReference type="EMBL" id="FORO01000010">
    <property type="protein sequence ID" value="SFI96249.1"/>
    <property type="molecule type" value="Genomic_DNA"/>
</dbReference>
<dbReference type="OMA" id="DMRSEAN"/>
<evidence type="ECO:0000256" key="1">
    <source>
        <dbReference type="SAM" id="MobiDB-lite"/>
    </source>
</evidence>
<dbReference type="RefSeq" id="WP_015233833.1">
    <property type="nucleotide sequence ID" value="NZ_FORO01000010.1"/>
</dbReference>
<dbReference type="Proteomes" id="UP000182829">
    <property type="component" value="Unassembled WGS sequence"/>
</dbReference>
<name>A0A1I3MGV6_9EURY</name>
<dbReference type="AlphaFoldDB" id="A0A1I3MGV6"/>
<gene>
    <name evidence="2" type="ORF">SAMN05443661_110147</name>
</gene>
<evidence type="ECO:0000313" key="2">
    <source>
        <dbReference type="EMBL" id="SFI96249.1"/>
    </source>
</evidence>
<proteinExistence type="predicted"/>
<feature type="region of interest" description="Disordered" evidence="1">
    <location>
        <begin position="69"/>
        <end position="118"/>
    </location>
</feature>